<accession>A0A2V3UHG4</accession>
<sequence>MRTPLCLAGACALGIALAPPVAAQIVFDPNNYSQNVLSAVRALDQVNNQIKSLQNEAQSLLNQTKNLTSLDFSALNELKQSVAKTERLISEAEGLSYDISAMERQFQQLYPKEYAASASSDQILADVRKRWEQSRSALETAMKMQAQVSENLASDEATLGDLVTRSQSATGNLDATQATNQLLALQAKQAIDASRLKLSQDRAVAAEQARAVAEEERAREVRRRFMGDGSGYTPAPVRLFRD</sequence>
<organism evidence="3 4">
    <name type="scientific">Chelatococcus asaccharovorans</name>
    <dbReference type="NCBI Taxonomy" id="28210"/>
    <lineage>
        <taxon>Bacteria</taxon>
        <taxon>Pseudomonadati</taxon>
        <taxon>Pseudomonadota</taxon>
        <taxon>Alphaproteobacteria</taxon>
        <taxon>Hyphomicrobiales</taxon>
        <taxon>Chelatococcaceae</taxon>
        <taxon>Chelatococcus</taxon>
    </lineage>
</organism>
<keyword evidence="1" id="KW-0175">Coiled coil</keyword>
<dbReference type="AlphaFoldDB" id="A0A2V3UHG4"/>
<feature type="chain" id="PRO_5015949906" evidence="2">
    <location>
        <begin position="24"/>
        <end position="242"/>
    </location>
</feature>
<evidence type="ECO:0000313" key="4">
    <source>
        <dbReference type="Proteomes" id="UP000248021"/>
    </source>
</evidence>
<keyword evidence="2" id="KW-0732">Signal</keyword>
<proteinExistence type="predicted"/>
<feature type="coiled-coil region" evidence="1">
    <location>
        <begin position="36"/>
        <end position="95"/>
    </location>
</feature>
<name>A0A2V3UHG4_9HYPH</name>
<keyword evidence="4" id="KW-1185">Reference proteome</keyword>
<reference evidence="3 4" key="1">
    <citation type="submission" date="2018-05" db="EMBL/GenBank/DDBJ databases">
        <title>Genomic Encyclopedia of Type Strains, Phase IV (KMG-IV): sequencing the most valuable type-strain genomes for metagenomic binning, comparative biology and taxonomic classification.</title>
        <authorList>
            <person name="Goeker M."/>
        </authorList>
    </citation>
    <scope>NUCLEOTIDE SEQUENCE [LARGE SCALE GENOMIC DNA]</scope>
    <source>
        <strain evidence="3 4">DSM 6462</strain>
    </source>
</reference>
<comment type="caution">
    <text evidence="3">The sequence shown here is derived from an EMBL/GenBank/DDBJ whole genome shotgun (WGS) entry which is preliminary data.</text>
</comment>
<dbReference type="NCBIfam" id="TIGR02780">
    <property type="entry name" value="TrbJ_Ti"/>
    <property type="match status" value="1"/>
</dbReference>
<evidence type="ECO:0000313" key="3">
    <source>
        <dbReference type="EMBL" id="PXW64307.1"/>
    </source>
</evidence>
<dbReference type="RefSeq" id="WP_110372412.1">
    <property type="nucleotide sequence ID" value="NZ_JAHBRY010000001.1"/>
</dbReference>
<dbReference type="InterPro" id="IPR014147">
    <property type="entry name" value="T4SS_TrbJ"/>
</dbReference>
<feature type="coiled-coil region" evidence="1">
    <location>
        <begin position="196"/>
        <end position="224"/>
    </location>
</feature>
<dbReference type="NCBIfam" id="NF010448">
    <property type="entry name" value="PRK13874.1"/>
    <property type="match status" value="1"/>
</dbReference>
<evidence type="ECO:0000256" key="1">
    <source>
        <dbReference type="SAM" id="Coils"/>
    </source>
</evidence>
<dbReference type="OrthoDB" id="9807335at2"/>
<dbReference type="Proteomes" id="UP000248021">
    <property type="component" value="Unassembled WGS sequence"/>
</dbReference>
<dbReference type="EMBL" id="QJJK01000001">
    <property type="protein sequence ID" value="PXW64307.1"/>
    <property type="molecule type" value="Genomic_DNA"/>
</dbReference>
<protein>
    <submittedName>
        <fullName evidence="3">P-type conjugative transfer protein TrbJ</fullName>
    </submittedName>
</protein>
<feature type="signal peptide" evidence="2">
    <location>
        <begin position="1"/>
        <end position="23"/>
    </location>
</feature>
<gene>
    <name evidence="3" type="ORF">C7450_10162</name>
</gene>
<evidence type="ECO:0000256" key="2">
    <source>
        <dbReference type="SAM" id="SignalP"/>
    </source>
</evidence>